<organism evidence="8 9">
    <name type="scientific">Glutamicibacter ardleyensis</name>
    <dbReference type="NCBI Taxonomy" id="225894"/>
    <lineage>
        <taxon>Bacteria</taxon>
        <taxon>Bacillati</taxon>
        <taxon>Actinomycetota</taxon>
        <taxon>Actinomycetes</taxon>
        <taxon>Micrococcales</taxon>
        <taxon>Micrococcaceae</taxon>
        <taxon>Glutamicibacter</taxon>
    </lineage>
</organism>
<evidence type="ECO:0000313" key="8">
    <source>
        <dbReference type="EMBL" id="GGJ55220.1"/>
    </source>
</evidence>
<protein>
    <submittedName>
        <fullName evidence="8">Cell division protein FtsI</fullName>
    </submittedName>
</protein>
<feature type="chain" id="PRO_5046732124" evidence="4">
    <location>
        <begin position="27"/>
        <end position="637"/>
    </location>
</feature>
<evidence type="ECO:0000256" key="1">
    <source>
        <dbReference type="ARBA" id="ARBA00004370"/>
    </source>
</evidence>
<dbReference type="InterPro" id="IPR012338">
    <property type="entry name" value="Beta-lactam/transpept-like"/>
</dbReference>
<keyword evidence="8" id="KW-0131">Cell cycle</keyword>
<dbReference type="Pfam" id="PF03717">
    <property type="entry name" value="PBP_dimer"/>
    <property type="match status" value="1"/>
</dbReference>
<evidence type="ECO:0000256" key="3">
    <source>
        <dbReference type="ARBA" id="ARBA00023136"/>
    </source>
</evidence>
<evidence type="ECO:0000259" key="6">
    <source>
        <dbReference type="Pfam" id="PF03717"/>
    </source>
</evidence>
<sequence>MRRFPRSVVVLSVAALVASTFTACSAATPDPKPAAEALTAALGSGDFSQVPLAGSDASAANKSVETAFGPMGDIKHTHTVLNAAEDEEAQDGVKTATATVQTTWDVDSSENDLTYETQAVMEFDQDAEQWKLRFDPAILAPDLVAGEYLDARFSEAKRGQILGGNGNALVKNRPVVRVGIDKTRTEADQWDSSARSLAKLLEIDEDSFANRVEKSGAKAWVQAIVLRDDASREVSDDEITGIPGAVAQPDEMPLAPTRTFARPILGSVGQATAEIIKKSEGKIQAGDQVGLSGLQSAYNESLAGASGVTVSRYNADHEAVAELLSSEPVAGEDLKLTLNENMQTVAESLVAETDSASSIVAIKPSTGQILAAASGPETNGLNTALKGRYAPGSVFKVVGALAMLRDGETPQSKVQCPASTEVDGKSFKNYDGYPTKAVGTIPFAEAIAESCNTVFVNAGKGLGAKAVADAASSLGLLADDGTGAEAFIGSVPDDSEGTELAANMIGQGVVESSPLGMATVMASIANASTVHPQLVLNPKVKEPAKAKSALTEKEAEQLQEMMAGTVDHGTLKALKSVPGAKIIGKSGTAEYDAERNAHAWVIAAQGDLAVAAFVEDGDGGAQTAGPLVADFLTKVGK</sequence>
<feature type="domain" description="NTF2-like N-terminal transpeptidase" evidence="7">
    <location>
        <begin position="31"/>
        <end position="146"/>
    </location>
</feature>
<dbReference type="SUPFAM" id="SSF56519">
    <property type="entry name" value="Penicillin binding protein dimerisation domain"/>
    <property type="match status" value="1"/>
</dbReference>
<proteinExistence type="inferred from homology"/>
<feature type="domain" description="Penicillin-binding protein transpeptidase" evidence="5">
    <location>
        <begin position="358"/>
        <end position="631"/>
    </location>
</feature>
<dbReference type="Gene3D" id="3.90.1310.10">
    <property type="entry name" value="Penicillin-binding protein 2a (Domain 2)"/>
    <property type="match status" value="1"/>
</dbReference>
<dbReference type="PANTHER" id="PTHR30627:SF24">
    <property type="entry name" value="PENICILLIN-BINDING PROTEIN 4B"/>
    <property type="match status" value="1"/>
</dbReference>
<dbReference type="InterPro" id="IPR050515">
    <property type="entry name" value="Beta-lactam/transpept"/>
</dbReference>
<evidence type="ECO:0000313" key="9">
    <source>
        <dbReference type="Proteomes" id="UP000606115"/>
    </source>
</evidence>
<dbReference type="SUPFAM" id="SSF56601">
    <property type="entry name" value="beta-lactamase/transpeptidase-like"/>
    <property type="match status" value="1"/>
</dbReference>
<comment type="subcellular location">
    <subcellularLocation>
        <location evidence="1">Membrane</location>
    </subcellularLocation>
</comment>
<dbReference type="InterPro" id="IPR005311">
    <property type="entry name" value="PBP_dimer"/>
</dbReference>
<keyword evidence="8" id="KW-0132">Cell division</keyword>
<comment type="caution">
    <text evidence="8">The sequence shown here is derived from an EMBL/GenBank/DDBJ whole genome shotgun (WGS) entry which is preliminary data.</text>
</comment>
<evidence type="ECO:0000256" key="4">
    <source>
        <dbReference type="SAM" id="SignalP"/>
    </source>
</evidence>
<keyword evidence="9" id="KW-1185">Reference proteome</keyword>
<dbReference type="RefSeq" id="WP_188684468.1">
    <property type="nucleotide sequence ID" value="NZ_BMKX01000002.1"/>
</dbReference>
<accession>A0ABQ2DEQ3</accession>
<dbReference type="GO" id="GO:0051301">
    <property type="term" value="P:cell division"/>
    <property type="evidence" value="ECO:0007669"/>
    <property type="project" value="UniProtKB-KW"/>
</dbReference>
<reference evidence="9" key="1">
    <citation type="journal article" date="2019" name="Int. J. Syst. Evol. Microbiol.">
        <title>The Global Catalogue of Microorganisms (GCM) 10K type strain sequencing project: providing services to taxonomists for standard genome sequencing and annotation.</title>
        <authorList>
            <consortium name="The Broad Institute Genomics Platform"/>
            <consortium name="The Broad Institute Genome Sequencing Center for Infectious Disease"/>
            <person name="Wu L."/>
            <person name="Ma J."/>
        </authorList>
    </citation>
    <scope>NUCLEOTIDE SEQUENCE [LARGE SCALE GENOMIC DNA]</scope>
    <source>
        <strain evidence="9">CGMCC 1.3685</strain>
    </source>
</reference>
<comment type="similarity">
    <text evidence="2">Belongs to the transpeptidase family.</text>
</comment>
<evidence type="ECO:0000259" key="7">
    <source>
        <dbReference type="Pfam" id="PF05223"/>
    </source>
</evidence>
<dbReference type="InterPro" id="IPR036138">
    <property type="entry name" value="PBP_dimer_sf"/>
</dbReference>
<dbReference type="EMBL" id="BMKX01000002">
    <property type="protein sequence ID" value="GGJ55220.1"/>
    <property type="molecule type" value="Genomic_DNA"/>
</dbReference>
<dbReference type="Pfam" id="PF05223">
    <property type="entry name" value="MecA_N"/>
    <property type="match status" value="1"/>
</dbReference>
<dbReference type="PROSITE" id="PS51257">
    <property type="entry name" value="PROKAR_LIPOPROTEIN"/>
    <property type="match status" value="1"/>
</dbReference>
<dbReference type="Pfam" id="PF00905">
    <property type="entry name" value="Transpeptidase"/>
    <property type="match status" value="1"/>
</dbReference>
<gene>
    <name evidence="8" type="ORF">GCM10007173_12490</name>
</gene>
<dbReference type="Proteomes" id="UP000606115">
    <property type="component" value="Unassembled WGS sequence"/>
</dbReference>
<keyword evidence="3" id="KW-0472">Membrane</keyword>
<feature type="signal peptide" evidence="4">
    <location>
        <begin position="1"/>
        <end position="26"/>
    </location>
</feature>
<dbReference type="GeneID" id="303303630"/>
<dbReference type="PANTHER" id="PTHR30627">
    <property type="entry name" value="PEPTIDOGLYCAN D,D-TRANSPEPTIDASE"/>
    <property type="match status" value="1"/>
</dbReference>
<name>A0ABQ2DEQ3_9MICC</name>
<keyword evidence="4" id="KW-0732">Signal</keyword>
<dbReference type="Gene3D" id="3.40.710.10">
    <property type="entry name" value="DD-peptidase/beta-lactamase superfamily"/>
    <property type="match status" value="1"/>
</dbReference>
<feature type="domain" description="Penicillin-binding protein dimerisation" evidence="6">
    <location>
        <begin position="155"/>
        <end position="320"/>
    </location>
</feature>
<dbReference type="InterPro" id="IPR007887">
    <property type="entry name" value="MecA_N"/>
</dbReference>
<dbReference type="InterPro" id="IPR001460">
    <property type="entry name" value="PCN-bd_Tpept"/>
</dbReference>
<evidence type="ECO:0000256" key="2">
    <source>
        <dbReference type="ARBA" id="ARBA00007171"/>
    </source>
</evidence>
<evidence type="ECO:0000259" key="5">
    <source>
        <dbReference type="Pfam" id="PF00905"/>
    </source>
</evidence>